<dbReference type="AlphaFoldDB" id="A0AAD4BSG5"/>
<keyword evidence="3" id="KW-1185">Reference proteome</keyword>
<dbReference type="EMBL" id="WHUW01000017">
    <property type="protein sequence ID" value="KAF8438191.1"/>
    <property type="molecule type" value="Genomic_DNA"/>
</dbReference>
<evidence type="ECO:0000313" key="3">
    <source>
        <dbReference type="Proteomes" id="UP001194468"/>
    </source>
</evidence>
<feature type="compositionally biased region" description="Basic and acidic residues" evidence="1">
    <location>
        <begin position="7"/>
        <end position="22"/>
    </location>
</feature>
<gene>
    <name evidence="2" type="ORF">L210DRAFT_3545670</name>
</gene>
<proteinExistence type="predicted"/>
<name>A0AAD4BSG5_BOLED</name>
<feature type="region of interest" description="Disordered" evidence="1">
    <location>
        <begin position="1"/>
        <end position="68"/>
    </location>
</feature>
<reference evidence="2" key="2">
    <citation type="journal article" date="2020" name="Nat. Commun.">
        <title>Large-scale genome sequencing of mycorrhizal fungi provides insights into the early evolution of symbiotic traits.</title>
        <authorList>
            <person name="Miyauchi S."/>
            <person name="Kiss E."/>
            <person name="Kuo A."/>
            <person name="Drula E."/>
            <person name="Kohler A."/>
            <person name="Sanchez-Garcia M."/>
            <person name="Morin E."/>
            <person name="Andreopoulos B."/>
            <person name="Barry K.W."/>
            <person name="Bonito G."/>
            <person name="Buee M."/>
            <person name="Carver A."/>
            <person name="Chen C."/>
            <person name="Cichocki N."/>
            <person name="Clum A."/>
            <person name="Culley D."/>
            <person name="Crous P.W."/>
            <person name="Fauchery L."/>
            <person name="Girlanda M."/>
            <person name="Hayes R.D."/>
            <person name="Keri Z."/>
            <person name="LaButti K."/>
            <person name="Lipzen A."/>
            <person name="Lombard V."/>
            <person name="Magnuson J."/>
            <person name="Maillard F."/>
            <person name="Murat C."/>
            <person name="Nolan M."/>
            <person name="Ohm R.A."/>
            <person name="Pangilinan J."/>
            <person name="Pereira M.F."/>
            <person name="Perotto S."/>
            <person name="Peter M."/>
            <person name="Pfister S."/>
            <person name="Riley R."/>
            <person name="Sitrit Y."/>
            <person name="Stielow J.B."/>
            <person name="Szollosi G."/>
            <person name="Zifcakova L."/>
            <person name="Stursova M."/>
            <person name="Spatafora J.W."/>
            <person name="Tedersoo L."/>
            <person name="Vaario L.M."/>
            <person name="Yamada A."/>
            <person name="Yan M."/>
            <person name="Wang P."/>
            <person name="Xu J."/>
            <person name="Bruns T."/>
            <person name="Baldrian P."/>
            <person name="Vilgalys R."/>
            <person name="Dunand C."/>
            <person name="Henrissat B."/>
            <person name="Grigoriev I.V."/>
            <person name="Hibbett D."/>
            <person name="Nagy L.G."/>
            <person name="Martin F.M."/>
        </authorList>
    </citation>
    <scope>NUCLEOTIDE SEQUENCE</scope>
    <source>
        <strain evidence="2">BED1</strain>
    </source>
</reference>
<organism evidence="2 3">
    <name type="scientific">Boletus edulis BED1</name>
    <dbReference type="NCBI Taxonomy" id="1328754"/>
    <lineage>
        <taxon>Eukaryota</taxon>
        <taxon>Fungi</taxon>
        <taxon>Dikarya</taxon>
        <taxon>Basidiomycota</taxon>
        <taxon>Agaricomycotina</taxon>
        <taxon>Agaricomycetes</taxon>
        <taxon>Agaricomycetidae</taxon>
        <taxon>Boletales</taxon>
        <taxon>Boletineae</taxon>
        <taxon>Boletaceae</taxon>
        <taxon>Boletoideae</taxon>
        <taxon>Boletus</taxon>
    </lineage>
</organism>
<reference evidence="2" key="1">
    <citation type="submission" date="2019-10" db="EMBL/GenBank/DDBJ databases">
        <authorList>
            <consortium name="DOE Joint Genome Institute"/>
            <person name="Kuo A."/>
            <person name="Miyauchi S."/>
            <person name="Kiss E."/>
            <person name="Drula E."/>
            <person name="Kohler A."/>
            <person name="Sanchez-Garcia M."/>
            <person name="Andreopoulos B."/>
            <person name="Barry K.W."/>
            <person name="Bonito G."/>
            <person name="Buee M."/>
            <person name="Carver A."/>
            <person name="Chen C."/>
            <person name="Cichocki N."/>
            <person name="Clum A."/>
            <person name="Culley D."/>
            <person name="Crous P.W."/>
            <person name="Fauchery L."/>
            <person name="Girlanda M."/>
            <person name="Hayes R."/>
            <person name="Keri Z."/>
            <person name="LaButti K."/>
            <person name="Lipzen A."/>
            <person name="Lombard V."/>
            <person name="Magnuson J."/>
            <person name="Maillard F."/>
            <person name="Morin E."/>
            <person name="Murat C."/>
            <person name="Nolan M."/>
            <person name="Ohm R."/>
            <person name="Pangilinan J."/>
            <person name="Pereira M."/>
            <person name="Perotto S."/>
            <person name="Peter M."/>
            <person name="Riley R."/>
            <person name="Sitrit Y."/>
            <person name="Stielow B."/>
            <person name="Szollosi G."/>
            <person name="Zifcakova L."/>
            <person name="Stursova M."/>
            <person name="Spatafora J.W."/>
            <person name="Tedersoo L."/>
            <person name="Vaario L.-M."/>
            <person name="Yamada A."/>
            <person name="Yan M."/>
            <person name="Wang P."/>
            <person name="Xu J."/>
            <person name="Bruns T."/>
            <person name="Baldrian P."/>
            <person name="Vilgalys R."/>
            <person name="Henrissat B."/>
            <person name="Grigoriev I.V."/>
            <person name="Hibbett D."/>
            <person name="Nagy L.G."/>
            <person name="Martin F.M."/>
        </authorList>
    </citation>
    <scope>NUCLEOTIDE SEQUENCE</scope>
    <source>
        <strain evidence="2">BED1</strain>
    </source>
</reference>
<protein>
    <submittedName>
        <fullName evidence="2">Uncharacterized protein</fullName>
    </submittedName>
</protein>
<sequence length="368" mass="42444">MSLLARFRLEQATRNIRPEGTPDRSQPSTPTHLHPTGSPPLSFPRSSNSPPFPPGQPRRRERSASSEDLEAERLLKRKKLHALDTCRENQLDENALDQFAEFDVPQMLIALQGKLLALERERLQDETQDFIRSHAFKDILKDRLRSCLLSPNLSRYVDGLSEHIWGFIKRNPGVFKLPARALEDPELSDCIDSLIKDILTKQRSQIKFKIAGSITKKHHISQLAKSLAQKDFIDVTRAQWARIAFLRQNMLFFNKLVTESMNKKLGLSGPEQRDDDSLDSDNISEERLWSDTQFWEFIDTLLDELRSDLEQHAIPEIRIKQWEKNFTEALQMDLDMFPPGDKASCLRASDGKGIADWQRAVHQELVWL</sequence>
<evidence type="ECO:0000313" key="2">
    <source>
        <dbReference type="EMBL" id="KAF8438191.1"/>
    </source>
</evidence>
<dbReference type="Proteomes" id="UP001194468">
    <property type="component" value="Unassembled WGS sequence"/>
</dbReference>
<evidence type="ECO:0000256" key="1">
    <source>
        <dbReference type="SAM" id="MobiDB-lite"/>
    </source>
</evidence>
<accession>A0AAD4BSG5</accession>
<comment type="caution">
    <text evidence="2">The sequence shown here is derived from an EMBL/GenBank/DDBJ whole genome shotgun (WGS) entry which is preliminary data.</text>
</comment>